<dbReference type="EMBL" id="EAAA01002964">
    <property type="status" value="NOT_ANNOTATED_CDS"/>
    <property type="molecule type" value="Genomic_DNA"/>
</dbReference>
<dbReference type="InParanoid" id="F6RAS4"/>
<protein>
    <recommendedName>
        <fullName evidence="2">Protein CNPPD1</fullName>
    </recommendedName>
</protein>
<evidence type="ECO:0000256" key="3">
    <source>
        <dbReference type="SAM" id="Phobius"/>
    </source>
</evidence>
<dbReference type="InterPro" id="IPR036915">
    <property type="entry name" value="Cyclin-like_sf"/>
</dbReference>
<dbReference type="Ensembl" id="ENSCINT00000024244.2">
    <property type="protein sequence ID" value="ENSCINP00000023998.2"/>
    <property type="gene ID" value="ENSCING00000008343.3"/>
</dbReference>
<dbReference type="STRING" id="7719.ENSCINP00000023998"/>
<dbReference type="SUPFAM" id="SSF47954">
    <property type="entry name" value="Cyclin-like"/>
    <property type="match status" value="1"/>
</dbReference>
<evidence type="ECO:0000256" key="2">
    <source>
        <dbReference type="ARBA" id="ARBA00040808"/>
    </source>
</evidence>
<dbReference type="GO" id="GO:0000307">
    <property type="term" value="C:cyclin-dependent protein kinase holoenzyme complex"/>
    <property type="evidence" value="ECO:0000318"/>
    <property type="project" value="GO_Central"/>
</dbReference>
<dbReference type="Gene3D" id="1.10.472.10">
    <property type="entry name" value="Cyclin-like"/>
    <property type="match status" value="1"/>
</dbReference>
<dbReference type="GeneTree" id="ENSGT00390000000862"/>
<keyword evidence="3" id="KW-0812">Transmembrane</keyword>
<comment type="similarity">
    <text evidence="1">Belongs to the CNPPD1 family.</text>
</comment>
<evidence type="ECO:0000256" key="1">
    <source>
        <dbReference type="ARBA" id="ARBA00038508"/>
    </source>
</evidence>
<name>F6RAS4_CIOIN</name>
<proteinExistence type="inferred from homology"/>
<dbReference type="OMA" id="YMYDEGI"/>
<reference evidence="4" key="3">
    <citation type="submission" date="2025-08" db="UniProtKB">
        <authorList>
            <consortium name="Ensembl"/>
        </authorList>
    </citation>
    <scope>IDENTIFICATION</scope>
</reference>
<dbReference type="PANTHER" id="PTHR15615">
    <property type="match status" value="1"/>
</dbReference>
<dbReference type="HOGENOM" id="CLU_679633_0_0_1"/>
<reference evidence="4" key="2">
    <citation type="journal article" date="2008" name="Genome Biol.">
        <title>Improved genome assembly and evidence-based global gene model set for the chordate Ciona intestinalis: new insight into intron and operon populations.</title>
        <authorList>
            <person name="Satou Y."/>
            <person name="Mineta K."/>
            <person name="Ogasawara M."/>
            <person name="Sasakura Y."/>
            <person name="Shoguchi E."/>
            <person name="Ueno K."/>
            <person name="Yamada L."/>
            <person name="Matsumoto J."/>
            <person name="Wasserscheid J."/>
            <person name="Dewar K."/>
            <person name="Wiley G.B."/>
            <person name="Macmil S.L."/>
            <person name="Roe B.A."/>
            <person name="Zeller R.W."/>
            <person name="Hastings K.E."/>
            <person name="Lemaire P."/>
            <person name="Lindquist E."/>
            <person name="Endo T."/>
            <person name="Hotta K."/>
            <person name="Inaba K."/>
        </authorList>
    </citation>
    <scope>NUCLEOTIDE SEQUENCE [LARGE SCALE GENOMIC DNA]</scope>
    <source>
        <strain evidence="4">wild type</strain>
    </source>
</reference>
<keyword evidence="5" id="KW-1185">Reference proteome</keyword>
<feature type="transmembrane region" description="Helical" evidence="3">
    <location>
        <begin position="191"/>
        <end position="217"/>
    </location>
</feature>
<dbReference type="GO" id="GO:0005634">
    <property type="term" value="C:nucleus"/>
    <property type="evidence" value="ECO:0000318"/>
    <property type="project" value="GO_Central"/>
</dbReference>
<sequence>MHWSNEMEQFLSKSDFTEGDEIERETVETFRKAAPTSFGKLGHRYAARVARDACVSPCSMLLAMIYIDRLTHRDPEYLQNISSSDLFLVSMMVASKYMYDEGIEDEVFNDEWAASGLVDTDHVNELEAEFLHAMDWRVLVGKPEFQTMVHMVEARLALEHGLDRGWFSYTDTACLIKSNTIIENIKRTIELFSQAVCLCVVLYGSFVMLTVASVALLKAKPMKSITPMLHDQQVSLGFTPNDNISTDAANTEPIPALEEIERPMVILNPTPTPTPTPTPIITNGGVAHMLAFVETMLFISTPACFNDTSDNPPYVCPRCQQHKPTNQTNQLYHPTPYVGKPNNNHGVTTSFDSLLQHSFTHKHNPPISLAVEPPSLYSPHLFYRPIDDAIHYHCTYSLPGVIVIT</sequence>
<dbReference type="PANTHER" id="PTHR15615:SF108">
    <property type="entry name" value="PROTEIN CNPPD1"/>
    <property type="match status" value="1"/>
</dbReference>
<organism evidence="4 5">
    <name type="scientific">Ciona intestinalis</name>
    <name type="common">Transparent sea squirt</name>
    <name type="synonym">Ascidia intestinalis</name>
    <dbReference type="NCBI Taxonomy" id="7719"/>
    <lineage>
        <taxon>Eukaryota</taxon>
        <taxon>Metazoa</taxon>
        <taxon>Chordata</taxon>
        <taxon>Tunicata</taxon>
        <taxon>Ascidiacea</taxon>
        <taxon>Phlebobranchia</taxon>
        <taxon>Cionidae</taxon>
        <taxon>Ciona</taxon>
    </lineage>
</organism>
<dbReference type="Proteomes" id="UP000008144">
    <property type="component" value="Chromosome 9"/>
</dbReference>
<keyword evidence="3" id="KW-1133">Transmembrane helix</keyword>
<reference evidence="4" key="4">
    <citation type="submission" date="2025-09" db="UniProtKB">
        <authorList>
            <consortium name="Ensembl"/>
        </authorList>
    </citation>
    <scope>IDENTIFICATION</scope>
</reference>
<dbReference type="InterPro" id="IPR013922">
    <property type="entry name" value="Cyclin_PHO80-like"/>
</dbReference>
<accession>F6RAS4</accession>
<dbReference type="Pfam" id="PF08613">
    <property type="entry name" value="Cyclin"/>
    <property type="match status" value="1"/>
</dbReference>
<dbReference type="AlphaFoldDB" id="F6RAS4"/>
<evidence type="ECO:0000313" key="5">
    <source>
        <dbReference type="Proteomes" id="UP000008144"/>
    </source>
</evidence>
<evidence type="ECO:0000313" key="4">
    <source>
        <dbReference type="Ensembl" id="ENSCINP00000023998.2"/>
    </source>
</evidence>
<dbReference type="GO" id="GO:0016538">
    <property type="term" value="F:cyclin-dependent protein serine/threonine kinase regulator activity"/>
    <property type="evidence" value="ECO:0000318"/>
    <property type="project" value="GO_Central"/>
</dbReference>
<reference evidence="5" key="1">
    <citation type="journal article" date="2002" name="Science">
        <title>The draft genome of Ciona intestinalis: insights into chordate and vertebrate origins.</title>
        <authorList>
            <person name="Dehal P."/>
            <person name="Satou Y."/>
            <person name="Campbell R.K."/>
            <person name="Chapman J."/>
            <person name="Degnan B."/>
            <person name="De Tomaso A."/>
            <person name="Davidson B."/>
            <person name="Di Gregorio A."/>
            <person name="Gelpke M."/>
            <person name="Goodstein D.M."/>
            <person name="Harafuji N."/>
            <person name="Hastings K.E."/>
            <person name="Ho I."/>
            <person name="Hotta K."/>
            <person name="Huang W."/>
            <person name="Kawashima T."/>
            <person name="Lemaire P."/>
            <person name="Martinez D."/>
            <person name="Meinertzhagen I.A."/>
            <person name="Necula S."/>
            <person name="Nonaka M."/>
            <person name="Putnam N."/>
            <person name="Rash S."/>
            <person name="Saiga H."/>
            <person name="Satake M."/>
            <person name="Terry A."/>
            <person name="Yamada L."/>
            <person name="Wang H.G."/>
            <person name="Awazu S."/>
            <person name="Azumi K."/>
            <person name="Boore J."/>
            <person name="Branno M."/>
            <person name="Chin-Bow S."/>
            <person name="DeSantis R."/>
            <person name="Doyle S."/>
            <person name="Francino P."/>
            <person name="Keys D.N."/>
            <person name="Haga S."/>
            <person name="Hayashi H."/>
            <person name="Hino K."/>
            <person name="Imai K.S."/>
            <person name="Inaba K."/>
            <person name="Kano S."/>
            <person name="Kobayashi K."/>
            <person name="Kobayashi M."/>
            <person name="Lee B.I."/>
            <person name="Makabe K.W."/>
            <person name="Manohar C."/>
            <person name="Matassi G."/>
            <person name="Medina M."/>
            <person name="Mochizuki Y."/>
            <person name="Mount S."/>
            <person name="Morishita T."/>
            <person name="Miura S."/>
            <person name="Nakayama A."/>
            <person name="Nishizaka S."/>
            <person name="Nomoto H."/>
            <person name="Ohta F."/>
            <person name="Oishi K."/>
            <person name="Rigoutsos I."/>
            <person name="Sano M."/>
            <person name="Sasaki A."/>
            <person name="Sasakura Y."/>
            <person name="Shoguchi E."/>
            <person name="Shin-i T."/>
            <person name="Spagnuolo A."/>
            <person name="Stainier D."/>
            <person name="Suzuki M.M."/>
            <person name="Tassy O."/>
            <person name="Takatori N."/>
            <person name="Tokuoka M."/>
            <person name="Yagi K."/>
            <person name="Yoshizaki F."/>
            <person name="Wada S."/>
            <person name="Zhang C."/>
            <person name="Hyatt P.D."/>
            <person name="Larimer F."/>
            <person name="Detter C."/>
            <person name="Doggett N."/>
            <person name="Glavina T."/>
            <person name="Hawkins T."/>
            <person name="Richardson P."/>
            <person name="Lucas S."/>
            <person name="Kohara Y."/>
            <person name="Levine M."/>
            <person name="Satoh N."/>
            <person name="Rokhsar D.S."/>
        </authorList>
    </citation>
    <scope>NUCLEOTIDE SEQUENCE [LARGE SCALE GENOMIC DNA]</scope>
</reference>
<dbReference type="CDD" id="cd20557">
    <property type="entry name" value="CYCLIN_ScPCL1-like"/>
    <property type="match status" value="1"/>
</dbReference>
<keyword evidence="3" id="KW-0472">Membrane</keyword>
<dbReference type="GO" id="GO:0019901">
    <property type="term" value="F:protein kinase binding"/>
    <property type="evidence" value="ECO:0007669"/>
    <property type="project" value="InterPro"/>
</dbReference>